<sequence length="116" mass="13382">MTDPAYEAESPREHQAYQRIAESAEFATLRKRYLSFVVPATVVFMAWYILYVICNNWARGFMNTPVIGHINVAVVWGLLQFVSTFAIAALYANYTKKKLDPLATELREGFEREVER</sequence>
<keyword evidence="1" id="KW-0812">Transmembrane</keyword>
<evidence type="ECO:0000313" key="3">
    <source>
        <dbReference type="Proteomes" id="UP000527616"/>
    </source>
</evidence>
<keyword evidence="1" id="KW-1133">Transmembrane helix</keyword>
<dbReference type="RefSeq" id="WP_179445212.1">
    <property type="nucleotide sequence ID" value="NZ_JACBZS010000001.1"/>
</dbReference>
<dbReference type="AlphaFoldDB" id="A0A7Z0D9D2"/>
<keyword evidence="3" id="KW-1185">Reference proteome</keyword>
<dbReference type="EMBL" id="JACBZS010000001">
    <property type="protein sequence ID" value="NYI71384.1"/>
    <property type="molecule type" value="Genomic_DNA"/>
</dbReference>
<comment type="caution">
    <text evidence="2">The sequence shown here is derived from an EMBL/GenBank/DDBJ whole genome shotgun (WGS) entry which is preliminary data.</text>
</comment>
<dbReference type="PANTHER" id="PTHR38441:SF1">
    <property type="entry name" value="MEMBRANE PROTEIN"/>
    <property type="match status" value="1"/>
</dbReference>
<reference evidence="2 3" key="1">
    <citation type="submission" date="2020-07" db="EMBL/GenBank/DDBJ databases">
        <title>Sequencing the genomes of 1000 actinobacteria strains.</title>
        <authorList>
            <person name="Klenk H.-P."/>
        </authorList>
    </citation>
    <scope>NUCLEOTIDE SEQUENCE [LARGE SCALE GENOMIC DNA]</scope>
    <source>
        <strain evidence="2 3">DSM 103164</strain>
    </source>
</reference>
<name>A0A7Z0D9D2_9ACTN</name>
<accession>A0A7Z0D9D2</accession>
<dbReference type="Pfam" id="PF04341">
    <property type="entry name" value="DUF485"/>
    <property type="match status" value="1"/>
</dbReference>
<dbReference type="PANTHER" id="PTHR38441">
    <property type="entry name" value="INTEGRAL MEMBRANE PROTEIN-RELATED"/>
    <property type="match status" value="1"/>
</dbReference>
<evidence type="ECO:0000313" key="2">
    <source>
        <dbReference type="EMBL" id="NYI71384.1"/>
    </source>
</evidence>
<dbReference type="Proteomes" id="UP000527616">
    <property type="component" value="Unassembled WGS sequence"/>
</dbReference>
<keyword evidence="1" id="KW-0472">Membrane</keyword>
<proteinExistence type="predicted"/>
<protein>
    <submittedName>
        <fullName evidence="2">Uncharacterized membrane protein (DUF485 family)</fullName>
    </submittedName>
</protein>
<gene>
    <name evidence="2" type="ORF">GGQ54_001944</name>
</gene>
<feature type="transmembrane region" description="Helical" evidence="1">
    <location>
        <begin position="73"/>
        <end position="92"/>
    </location>
</feature>
<feature type="transmembrane region" description="Helical" evidence="1">
    <location>
        <begin position="33"/>
        <end position="53"/>
    </location>
</feature>
<organism evidence="2 3">
    <name type="scientific">Naumannella cuiyingiana</name>
    <dbReference type="NCBI Taxonomy" id="1347891"/>
    <lineage>
        <taxon>Bacteria</taxon>
        <taxon>Bacillati</taxon>
        <taxon>Actinomycetota</taxon>
        <taxon>Actinomycetes</taxon>
        <taxon>Propionibacteriales</taxon>
        <taxon>Propionibacteriaceae</taxon>
        <taxon>Naumannella</taxon>
    </lineage>
</organism>
<dbReference type="InterPro" id="IPR007436">
    <property type="entry name" value="DUF485"/>
</dbReference>
<evidence type="ECO:0000256" key="1">
    <source>
        <dbReference type="SAM" id="Phobius"/>
    </source>
</evidence>